<dbReference type="SUPFAM" id="SSF53474">
    <property type="entry name" value="alpha/beta-Hydrolases"/>
    <property type="match status" value="1"/>
</dbReference>
<comment type="caution">
    <text evidence="2">The sequence shown here is derived from an EMBL/GenBank/DDBJ whole genome shotgun (WGS) entry which is preliminary data.</text>
</comment>
<keyword evidence="3" id="KW-1185">Reference proteome</keyword>
<dbReference type="PRINTS" id="PR00111">
    <property type="entry name" value="ABHYDROLASE"/>
</dbReference>
<reference evidence="2 3" key="1">
    <citation type="submission" date="2017-07" db="EMBL/GenBank/DDBJ databases">
        <title>Amycolatopsis antarcticus sp. nov., isolated from the surface of an Antarcticus brown macroalga.</title>
        <authorList>
            <person name="Wang J."/>
            <person name="Leiva S."/>
            <person name="Huang J."/>
            <person name="Huang Y."/>
        </authorList>
    </citation>
    <scope>NUCLEOTIDE SEQUENCE [LARGE SCALE GENOMIC DNA]</scope>
    <source>
        <strain evidence="2 3">AU-G6</strain>
    </source>
</reference>
<dbReference type="InterPro" id="IPR029058">
    <property type="entry name" value="AB_hydrolase_fold"/>
</dbReference>
<dbReference type="Pfam" id="PF12697">
    <property type="entry name" value="Abhydrolase_6"/>
    <property type="match status" value="1"/>
</dbReference>
<proteinExistence type="predicted"/>
<dbReference type="AlphaFoldDB" id="A0A263D1J9"/>
<dbReference type="Gene3D" id="3.40.50.1820">
    <property type="entry name" value="alpha/beta hydrolase"/>
    <property type="match status" value="1"/>
</dbReference>
<accession>A0A263D1J9</accession>
<evidence type="ECO:0000313" key="3">
    <source>
        <dbReference type="Proteomes" id="UP000242444"/>
    </source>
</evidence>
<dbReference type="GO" id="GO:0016787">
    <property type="term" value="F:hydrolase activity"/>
    <property type="evidence" value="ECO:0007669"/>
    <property type="project" value="UniProtKB-KW"/>
</dbReference>
<dbReference type="InterPro" id="IPR050228">
    <property type="entry name" value="Carboxylesterase_BioH"/>
</dbReference>
<dbReference type="PRINTS" id="PR00412">
    <property type="entry name" value="EPOXHYDRLASE"/>
</dbReference>
<gene>
    <name evidence="2" type="ORF">CFN78_17730</name>
</gene>
<dbReference type="InterPro" id="IPR000073">
    <property type="entry name" value="AB_hydrolase_1"/>
</dbReference>
<dbReference type="EMBL" id="NKYE01000010">
    <property type="protein sequence ID" value="OZM71978.1"/>
    <property type="molecule type" value="Genomic_DNA"/>
</dbReference>
<dbReference type="PANTHER" id="PTHR43194:SF2">
    <property type="entry name" value="PEROXISOMAL MEMBRANE PROTEIN LPX1"/>
    <property type="match status" value="1"/>
</dbReference>
<keyword evidence="2" id="KW-0378">Hydrolase</keyword>
<evidence type="ECO:0000313" key="2">
    <source>
        <dbReference type="EMBL" id="OZM71978.1"/>
    </source>
</evidence>
<dbReference type="RefSeq" id="WP_094863934.1">
    <property type="nucleotide sequence ID" value="NZ_NKYE01000010.1"/>
</dbReference>
<dbReference type="OrthoDB" id="63519at2"/>
<sequence length="269" mass="28728">MLNQGLWSAPGCDIRFWDHPGDSAPVVFLHGAGADHLMFDAQARHLARQGHRVVTWDLRGHGLSRPSAEPFTAEQALTDLAGLIDRLGLDRPVLAGQSLGGNLAQEAVRRWPRMARALVVIDSAWNAAPLSATDRLLLRLASPALSLIPAGSLPRVLANASAVTPGARADARRAFALLSKPEFLAAWRATATLLRPDPGYRTPVPLLLIRGERDRTGDIAARMPRWAATDGVAEHVIAGAGHIANQDAPDAVNEVLSAFLHGLPEAGDR</sequence>
<dbReference type="Proteomes" id="UP000242444">
    <property type="component" value="Unassembled WGS sequence"/>
</dbReference>
<feature type="domain" description="AB hydrolase-1" evidence="1">
    <location>
        <begin position="26"/>
        <end position="254"/>
    </location>
</feature>
<organism evidence="2 3">
    <name type="scientific">Amycolatopsis antarctica</name>
    <dbReference type="NCBI Taxonomy" id="1854586"/>
    <lineage>
        <taxon>Bacteria</taxon>
        <taxon>Bacillati</taxon>
        <taxon>Actinomycetota</taxon>
        <taxon>Actinomycetes</taxon>
        <taxon>Pseudonocardiales</taxon>
        <taxon>Pseudonocardiaceae</taxon>
        <taxon>Amycolatopsis</taxon>
    </lineage>
</organism>
<dbReference type="InterPro" id="IPR000639">
    <property type="entry name" value="Epox_hydrolase-like"/>
</dbReference>
<evidence type="ECO:0000259" key="1">
    <source>
        <dbReference type="Pfam" id="PF12697"/>
    </source>
</evidence>
<dbReference type="PANTHER" id="PTHR43194">
    <property type="entry name" value="HYDROLASE ALPHA/BETA FOLD FAMILY"/>
    <property type="match status" value="1"/>
</dbReference>
<dbReference type="InParanoid" id="A0A263D1J9"/>
<protein>
    <submittedName>
        <fullName evidence="2">Alpha/beta hydrolase</fullName>
    </submittedName>
</protein>
<name>A0A263D1J9_9PSEU</name>